<comment type="subcellular location">
    <subcellularLocation>
        <location evidence="2">Membrane</location>
    </subcellularLocation>
</comment>
<comment type="catalytic activity">
    <reaction evidence="1">
        <text>ATP + protein L-histidine = ADP + protein N-phospho-L-histidine.</text>
        <dbReference type="EC" id="2.7.13.3"/>
    </reaction>
</comment>
<dbReference type="InterPro" id="IPR003661">
    <property type="entry name" value="HisK_dim/P_dom"/>
</dbReference>
<dbReference type="SUPFAM" id="SSF55874">
    <property type="entry name" value="ATPase domain of HSP90 chaperone/DNA topoisomerase II/histidine kinase"/>
    <property type="match status" value="1"/>
</dbReference>
<comment type="caution">
    <text evidence="14">The sequence shown here is derived from an EMBL/GenBank/DDBJ whole genome shotgun (WGS) entry which is preliminary data.</text>
</comment>
<evidence type="ECO:0000256" key="9">
    <source>
        <dbReference type="ARBA" id="ARBA00023012"/>
    </source>
</evidence>
<dbReference type="PANTHER" id="PTHR45436:SF5">
    <property type="entry name" value="SENSOR HISTIDINE KINASE TRCS"/>
    <property type="match status" value="1"/>
</dbReference>
<feature type="domain" description="Histidine kinase" evidence="12">
    <location>
        <begin position="152"/>
        <end position="362"/>
    </location>
</feature>
<organism evidence="14 15">
    <name type="scientific">Herbaspirillum aquaticum</name>
    <dbReference type="NCBI Taxonomy" id="568783"/>
    <lineage>
        <taxon>Bacteria</taxon>
        <taxon>Pseudomonadati</taxon>
        <taxon>Pseudomonadota</taxon>
        <taxon>Betaproteobacteria</taxon>
        <taxon>Burkholderiales</taxon>
        <taxon>Oxalobacteraceae</taxon>
        <taxon>Herbaspirillum</taxon>
    </lineage>
</organism>
<keyword evidence="5" id="KW-0808">Transferase</keyword>
<dbReference type="InterPro" id="IPR036890">
    <property type="entry name" value="HATPase_C_sf"/>
</dbReference>
<keyword evidence="4" id="KW-0597">Phosphoprotein</keyword>
<keyword evidence="6 11" id="KW-0812">Transmembrane</keyword>
<dbReference type="SUPFAM" id="SSF47384">
    <property type="entry name" value="Homodimeric domain of signal transducing histidine kinase"/>
    <property type="match status" value="1"/>
</dbReference>
<name>A0A225SR38_9BURK</name>
<evidence type="ECO:0000313" key="14">
    <source>
        <dbReference type="EMBL" id="OWY33527.1"/>
    </source>
</evidence>
<feature type="transmembrane region" description="Helical" evidence="11">
    <location>
        <begin position="20"/>
        <end position="43"/>
    </location>
</feature>
<dbReference type="GO" id="GO:0000155">
    <property type="term" value="F:phosphorelay sensor kinase activity"/>
    <property type="evidence" value="ECO:0007669"/>
    <property type="project" value="InterPro"/>
</dbReference>
<dbReference type="Gene3D" id="3.30.565.10">
    <property type="entry name" value="Histidine kinase-like ATPase, C-terminal domain"/>
    <property type="match status" value="1"/>
</dbReference>
<evidence type="ECO:0000313" key="15">
    <source>
        <dbReference type="Proteomes" id="UP000214747"/>
    </source>
</evidence>
<dbReference type="GO" id="GO:0005886">
    <property type="term" value="C:plasma membrane"/>
    <property type="evidence" value="ECO:0007669"/>
    <property type="project" value="TreeGrafter"/>
</dbReference>
<dbReference type="InterPro" id="IPR004358">
    <property type="entry name" value="Sig_transdc_His_kin-like_C"/>
</dbReference>
<dbReference type="InterPro" id="IPR003660">
    <property type="entry name" value="HAMP_dom"/>
</dbReference>
<keyword evidence="7 14" id="KW-0418">Kinase</keyword>
<dbReference type="EMBL" id="NJGV01000017">
    <property type="protein sequence ID" value="OWY33527.1"/>
    <property type="molecule type" value="Genomic_DNA"/>
</dbReference>
<evidence type="ECO:0000256" key="2">
    <source>
        <dbReference type="ARBA" id="ARBA00004370"/>
    </source>
</evidence>
<dbReference type="CDD" id="cd06225">
    <property type="entry name" value="HAMP"/>
    <property type="match status" value="1"/>
</dbReference>
<keyword evidence="9" id="KW-0902">Two-component regulatory system</keyword>
<dbReference type="Pfam" id="PF02518">
    <property type="entry name" value="HATPase_c"/>
    <property type="match status" value="1"/>
</dbReference>
<evidence type="ECO:0000256" key="1">
    <source>
        <dbReference type="ARBA" id="ARBA00000085"/>
    </source>
</evidence>
<evidence type="ECO:0000256" key="5">
    <source>
        <dbReference type="ARBA" id="ARBA00022679"/>
    </source>
</evidence>
<evidence type="ECO:0000259" key="12">
    <source>
        <dbReference type="PROSITE" id="PS50109"/>
    </source>
</evidence>
<protein>
    <recommendedName>
        <fullName evidence="3">histidine kinase</fullName>
        <ecNumber evidence="3">2.7.13.3</ecNumber>
    </recommendedName>
</protein>
<dbReference type="InterPro" id="IPR003594">
    <property type="entry name" value="HATPase_dom"/>
</dbReference>
<evidence type="ECO:0000256" key="7">
    <source>
        <dbReference type="ARBA" id="ARBA00022777"/>
    </source>
</evidence>
<evidence type="ECO:0000259" key="13">
    <source>
        <dbReference type="PROSITE" id="PS50885"/>
    </source>
</evidence>
<evidence type="ECO:0000256" key="10">
    <source>
        <dbReference type="ARBA" id="ARBA00023136"/>
    </source>
</evidence>
<dbReference type="Gene3D" id="1.10.287.130">
    <property type="match status" value="1"/>
</dbReference>
<dbReference type="CDD" id="cd00082">
    <property type="entry name" value="HisKA"/>
    <property type="match status" value="1"/>
</dbReference>
<proteinExistence type="predicted"/>
<evidence type="ECO:0000256" key="11">
    <source>
        <dbReference type="SAM" id="Phobius"/>
    </source>
</evidence>
<dbReference type="Pfam" id="PF00672">
    <property type="entry name" value="HAMP"/>
    <property type="match status" value="1"/>
</dbReference>
<dbReference type="InterPro" id="IPR005467">
    <property type="entry name" value="His_kinase_dom"/>
</dbReference>
<dbReference type="InterPro" id="IPR050428">
    <property type="entry name" value="TCS_sensor_his_kinase"/>
</dbReference>
<keyword evidence="8 11" id="KW-1133">Transmembrane helix</keyword>
<evidence type="ECO:0000256" key="6">
    <source>
        <dbReference type="ARBA" id="ARBA00022692"/>
    </source>
</evidence>
<dbReference type="Pfam" id="PF00512">
    <property type="entry name" value="HisKA"/>
    <property type="match status" value="1"/>
</dbReference>
<evidence type="ECO:0000256" key="4">
    <source>
        <dbReference type="ARBA" id="ARBA00022553"/>
    </source>
</evidence>
<dbReference type="Proteomes" id="UP000214747">
    <property type="component" value="Unassembled WGS sequence"/>
</dbReference>
<dbReference type="PROSITE" id="PS50109">
    <property type="entry name" value="HIS_KIN"/>
    <property type="match status" value="1"/>
</dbReference>
<dbReference type="AlphaFoldDB" id="A0A225SR38"/>
<feature type="transmembrane region" description="Helical" evidence="11">
    <location>
        <begin position="67"/>
        <end position="86"/>
    </location>
</feature>
<feature type="domain" description="HAMP" evidence="13">
    <location>
        <begin position="90"/>
        <end position="144"/>
    </location>
</feature>
<dbReference type="PANTHER" id="PTHR45436">
    <property type="entry name" value="SENSOR HISTIDINE KINASE YKOH"/>
    <property type="match status" value="1"/>
</dbReference>
<sequence length="362" mass="39095">MKPGIDLLTLWRGKGLARQIISSVAILALTIMLMVLLGSYAFYSTLFIFLPTALSAPDSWLPSPAEWGWIVVTTLIGVAIAVWVAIRLSRRILTPLNSVATSLRRVAQGDLAARAAAERQPLDEASQLISDFNAMAERLERVQQERVFWNAAIAHELRTPVTILRGRLQGLADGVFQPDPALFASLLVQVEGLGRLIEDLRIVGLAESGHLRIQLQQTDLRKEVMTVLKACESALQEKGFTVTLALAAQVSVCDPIRIRQALLALLENALQHATPGPLRIATMQRDGQQCLRVEDSGPGLAAADAQRIFEAFQRGPHTGETAAKGSGLGLAVVRAIASAHHGTVQCQPSGMGGSCFELRWPG</sequence>
<evidence type="ECO:0000256" key="8">
    <source>
        <dbReference type="ARBA" id="ARBA00022989"/>
    </source>
</evidence>
<dbReference type="InterPro" id="IPR036097">
    <property type="entry name" value="HisK_dim/P_sf"/>
</dbReference>
<dbReference type="EC" id="2.7.13.3" evidence="3"/>
<dbReference type="SMART" id="SM00387">
    <property type="entry name" value="HATPase_c"/>
    <property type="match status" value="1"/>
</dbReference>
<reference evidence="14 15" key="1">
    <citation type="journal article" date="2010" name="Int. J. Syst. Evol. Microbiol.">
        <title>Reclassification of Herbaspirillum putei as a later heterotypic synonym of Herbaspirillum huttiense, with the description of H. huttiense subsp. huttiense subsp. nov. and H. huttiense subsp. putei subsp. nov., comb. nov., and description of Herbaspirillum aquaticum sp. nov.</title>
        <authorList>
            <person name="Dobritsa A.P."/>
            <person name="Reddy M.C."/>
            <person name="Samadpour M."/>
        </authorList>
    </citation>
    <scope>NUCLEOTIDE SEQUENCE [LARGE SCALE GENOMIC DNA]</scope>
    <source>
        <strain evidence="14 15">IEH 4430</strain>
    </source>
</reference>
<dbReference type="Gene3D" id="6.10.340.10">
    <property type="match status" value="1"/>
</dbReference>
<dbReference type="RefSeq" id="WP_088756107.1">
    <property type="nucleotide sequence ID" value="NZ_NJGV01000017.1"/>
</dbReference>
<accession>A0A225SR38</accession>
<dbReference type="PROSITE" id="PS50885">
    <property type="entry name" value="HAMP"/>
    <property type="match status" value="1"/>
</dbReference>
<gene>
    <name evidence="14" type="ORF">CEJ45_16260</name>
</gene>
<dbReference type="SMART" id="SM00304">
    <property type="entry name" value="HAMP"/>
    <property type="match status" value="1"/>
</dbReference>
<keyword evidence="10 11" id="KW-0472">Membrane</keyword>
<dbReference type="SUPFAM" id="SSF158472">
    <property type="entry name" value="HAMP domain-like"/>
    <property type="match status" value="1"/>
</dbReference>
<dbReference type="PRINTS" id="PR00344">
    <property type="entry name" value="BCTRLSENSOR"/>
</dbReference>
<evidence type="ECO:0000256" key="3">
    <source>
        <dbReference type="ARBA" id="ARBA00012438"/>
    </source>
</evidence>
<keyword evidence="15" id="KW-1185">Reference proteome</keyword>
<dbReference type="SMART" id="SM00388">
    <property type="entry name" value="HisKA"/>
    <property type="match status" value="1"/>
</dbReference>